<dbReference type="PANTHER" id="PTHR15132:SF1">
    <property type="entry name" value="SNRNA-ACTIVATING PROTEIN COMPLEX SUBUNIT 2"/>
    <property type="match status" value="1"/>
</dbReference>
<feature type="compositionally biased region" description="Polar residues" evidence="1">
    <location>
        <begin position="325"/>
        <end position="337"/>
    </location>
</feature>
<dbReference type="Pfam" id="PF11035">
    <property type="entry name" value="SNAPC2"/>
    <property type="match status" value="1"/>
</dbReference>
<dbReference type="EnsemblMetazoa" id="XM_038210008.1">
    <property type="protein sequence ID" value="XP_038065936.1"/>
    <property type="gene ID" value="LOC119736023"/>
</dbReference>
<feature type="compositionally biased region" description="Low complexity" evidence="1">
    <location>
        <begin position="184"/>
        <end position="208"/>
    </location>
</feature>
<evidence type="ECO:0000313" key="2">
    <source>
        <dbReference type="EnsemblMetazoa" id="XP_038065937.1"/>
    </source>
</evidence>
<dbReference type="GO" id="GO:0016604">
    <property type="term" value="C:nuclear body"/>
    <property type="evidence" value="ECO:0007669"/>
    <property type="project" value="TreeGrafter"/>
</dbReference>
<feature type="region of interest" description="Disordered" evidence="1">
    <location>
        <begin position="460"/>
        <end position="516"/>
    </location>
</feature>
<feature type="compositionally biased region" description="Low complexity" evidence="1">
    <location>
        <begin position="263"/>
        <end position="323"/>
    </location>
</feature>
<dbReference type="RefSeq" id="XP_038065936.1">
    <property type="nucleotide sequence ID" value="XM_038210008.1"/>
</dbReference>
<proteinExistence type="predicted"/>
<feature type="compositionally biased region" description="Polar residues" evidence="1">
    <location>
        <begin position="460"/>
        <end position="476"/>
    </location>
</feature>
<dbReference type="AlphaFoldDB" id="A0A914AQA2"/>
<dbReference type="OrthoDB" id="10200051at2759"/>
<dbReference type="GeneID" id="119736023"/>
<dbReference type="PANTHER" id="PTHR15132">
    <property type="entry name" value="SNRNA-ACTIVATING PROTEIN COMPLEX SUBUNIT 2"/>
    <property type="match status" value="1"/>
</dbReference>
<dbReference type="GO" id="GO:0016251">
    <property type="term" value="F:RNA polymerase II general transcription initiation factor activity"/>
    <property type="evidence" value="ECO:0007669"/>
    <property type="project" value="InterPro"/>
</dbReference>
<dbReference type="GO" id="GO:0009301">
    <property type="term" value="P:snRNA transcription"/>
    <property type="evidence" value="ECO:0007669"/>
    <property type="project" value="InterPro"/>
</dbReference>
<evidence type="ECO:0000313" key="3">
    <source>
        <dbReference type="Proteomes" id="UP000887568"/>
    </source>
</evidence>
<keyword evidence="3" id="KW-1185">Reference proteome</keyword>
<protein>
    <submittedName>
        <fullName evidence="2">Uncharacterized protein</fullName>
    </submittedName>
</protein>
<sequence length="532" mass="57280">MKHKTKTKNLEDSTQDASCHAVSHKRDRPQPTEGVRRSTRKRSAPKTFVVTSKKSKALYWEAAEKEKLLKVLQELNTQQLGTALYYSKNRYPIKLMSKRIGSKSMDAVKKYLTLLERRGAGMALSQMKHQAPLQSWRQMADKLTALTSDNCSRQLIRVCSILALESKDEDESAVEEHGGDDTQTIPTLSLTPATTTSAASNSTGSNHTNDVHVSKEIASPDASVSAREIAMTTSNVETVSGSGMSTAASNVANAAAEAKDSSATDSVSSSATSQNISSTSPTRDISSVTTATTAATTDSTSTSATATSTAAARDSSSTTTATRDGISTATRGNSTTAIRDHFSASASKPNESNELELKPDYPSIYKYFANLMQGEQKELGPLESLVVLDCLTSVEKHLVARDNTKQKKFAQKRFLDILENLYLSIDGETARTAKGGTMNEDTDAGNVLTMADLLGINNQSQSRKCQADQSKATLPENSQSASNYSVSQSTSTMLQGQSSTANKRSSREIPTRLGSLNPFGVPVKLLEIRQDR</sequence>
<feature type="compositionally biased region" description="Low complexity" evidence="1">
    <location>
        <begin position="477"/>
        <end position="492"/>
    </location>
</feature>
<feature type="region of interest" description="Disordered" evidence="1">
    <location>
        <begin position="170"/>
        <end position="213"/>
    </location>
</feature>
<organism evidence="2 3">
    <name type="scientific">Patiria miniata</name>
    <name type="common">Bat star</name>
    <name type="synonym">Asterina miniata</name>
    <dbReference type="NCBI Taxonomy" id="46514"/>
    <lineage>
        <taxon>Eukaryota</taxon>
        <taxon>Metazoa</taxon>
        <taxon>Echinodermata</taxon>
        <taxon>Eleutherozoa</taxon>
        <taxon>Asterozoa</taxon>
        <taxon>Asteroidea</taxon>
        <taxon>Valvatacea</taxon>
        <taxon>Valvatida</taxon>
        <taxon>Asterinidae</taxon>
        <taxon>Patiria</taxon>
    </lineage>
</organism>
<dbReference type="EnsemblMetazoa" id="XM_038210009.1">
    <property type="protein sequence ID" value="XP_038065937.1"/>
    <property type="gene ID" value="LOC119736023"/>
</dbReference>
<dbReference type="RefSeq" id="XP_038065937.1">
    <property type="nucleotide sequence ID" value="XM_038210009.1"/>
</dbReference>
<feature type="region of interest" description="Disordered" evidence="1">
    <location>
        <begin position="1"/>
        <end position="46"/>
    </location>
</feature>
<evidence type="ECO:0000256" key="1">
    <source>
        <dbReference type="SAM" id="MobiDB-lite"/>
    </source>
</evidence>
<feature type="region of interest" description="Disordered" evidence="1">
    <location>
        <begin position="260"/>
        <end position="337"/>
    </location>
</feature>
<reference evidence="2" key="1">
    <citation type="submission" date="2022-11" db="UniProtKB">
        <authorList>
            <consortium name="EnsemblMetazoa"/>
        </authorList>
    </citation>
    <scope>IDENTIFICATION</scope>
</reference>
<accession>A0A914AQA2</accession>
<dbReference type="InterPro" id="IPR021281">
    <property type="entry name" value="SNAPC2"/>
</dbReference>
<feature type="compositionally biased region" description="Polar residues" evidence="1">
    <location>
        <begin position="493"/>
        <end position="503"/>
    </location>
</feature>
<name>A0A914AQA2_PATMI</name>
<dbReference type="Proteomes" id="UP000887568">
    <property type="component" value="Unplaced"/>
</dbReference>